<dbReference type="PANTHER" id="PTHR43825:SF1">
    <property type="entry name" value="TRANSKETOLASE-LIKE PYRIMIDINE-BINDING DOMAIN-CONTAINING PROTEIN"/>
    <property type="match status" value="1"/>
</dbReference>
<gene>
    <name evidence="2" type="ORF">E1091_14890</name>
</gene>
<dbReference type="PANTHER" id="PTHR43825">
    <property type="entry name" value="PYRUVATE DEHYDROGENASE E1 COMPONENT"/>
    <property type="match status" value="1"/>
</dbReference>
<name>A0ABY2DEB6_9ACTN</name>
<dbReference type="SUPFAM" id="SSF52922">
    <property type="entry name" value="TK C-terminal domain-like"/>
    <property type="match status" value="1"/>
</dbReference>
<dbReference type="InterPro" id="IPR029061">
    <property type="entry name" value="THDP-binding"/>
</dbReference>
<reference evidence="2 3" key="1">
    <citation type="submission" date="2019-02" db="EMBL/GenBank/DDBJ databases">
        <title>Draft genome sequences of novel Actinobacteria.</title>
        <authorList>
            <person name="Sahin N."/>
            <person name="Ay H."/>
            <person name="Saygin H."/>
        </authorList>
    </citation>
    <scope>NUCLEOTIDE SEQUENCE [LARGE SCALE GENOMIC DNA]</scope>
    <source>
        <strain evidence="2 3">JCM 30529</strain>
    </source>
</reference>
<accession>A0ABY2DEB6</accession>
<evidence type="ECO:0000259" key="1">
    <source>
        <dbReference type="SMART" id="SM00861"/>
    </source>
</evidence>
<proteinExistence type="predicted"/>
<dbReference type="Proteomes" id="UP000295626">
    <property type="component" value="Unassembled WGS sequence"/>
</dbReference>
<dbReference type="SMART" id="SM00861">
    <property type="entry name" value="Transket_pyr"/>
    <property type="match status" value="1"/>
</dbReference>
<dbReference type="Pfam" id="PF02780">
    <property type="entry name" value="Transketolase_C"/>
    <property type="match status" value="1"/>
</dbReference>
<organism evidence="2 3">
    <name type="scientific">Micromonospora fluostatini</name>
    <dbReference type="NCBI Taxonomy" id="1629071"/>
    <lineage>
        <taxon>Bacteria</taxon>
        <taxon>Bacillati</taxon>
        <taxon>Actinomycetota</taxon>
        <taxon>Actinomycetes</taxon>
        <taxon>Micromonosporales</taxon>
        <taxon>Micromonosporaceae</taxon>
        <taxon>Micromonospora</taxon>
    </lineage>
</organism>
<dbReference type="Gene3D" id="3.40.50.970">
    <property type="match status" value="1"/>
</dbReference>
<evidence type="ECO:0000313" key="3">
    <source>
        <dbReference type="Proteomes" id="UP000295626"/>
    </source>
</evidence>
<evidence type="ECO:0000313" key="2">
    <source>
        <dbReference type="EMBL" id="TDB89165.1"/>
    </source>
</evidence>
<sequence>MRATRDWFGDALAAVGTSHDKVVVVNCDLASATKTSVFKERFPDRFLEVGIAEANGIGVAAGLAQEGFRPFVASFGHFLTGKFLEIFQSVGLNDAGVVLVGTHAGLAIGKDGPTQMGLRDLALMRTLPNLEILQPADGVETRQMLAYLVGHDRPSYLRLCRQPQREVHDEHYRFRFGQPDVVRDGADVVVFTMGGMVAVVLDAAEALAGRGVRATVVNASSLPLDTAAAGDLVARHEHVFVVEDHFVKGGLIDEVGRIVLHRGRPVRFGSWGVGDYGQAGSPADLYRRYDLDAEGVASRIAAFLHLSTPDTVKGSQP</sequence>
<dbReference type="InterPro" id="IPR009014">
    <property type="entry name" value="Transketo_C/PFOR_II"/>
</dbReference>
<dbReference type="InterPro" id="IPR051157">
    <property type="entry name" value="PDH/Transketolase"/>
</dbReference>
<protein>
    <submittedName>
        <fullName evidence="2">Transketolase family protein</fullName>
    </submittedName>
</protein>
<dbReference type="CDD" id="cd07033">
    <property type="entry name" value="TPP_PYR_DXS_TK_like"/>
    <property type="match status" value="1"/>
</dbReference>
<keyword evidence="3" id="KW-1185">Reference proteome</keyword>
<feature type="domain" description="Transketolase-like pyrimidine-binding" evidence="1">
    <location>
        <begin position="2"/>
        <end position="166"/>
    </location>
</feature>
<dbReference type="EMBL" id="SMKE01000606">
    <property type="protein sequence ID" value="TDB89165.1"/>
    <property type="molecule type" value="Genomic_DNA"/>
</dbReference>
<dbReference type="SUPFAM" id="SSF52518">
    <property type="entry name" value="Thiamin diphosphate-binding fold (THDP-binding)"/>
    <property type="match status" value="1"/>
</dbReference>
<dbReference type="InterPro" id="IPR033248">
    <property type="entry name" value="Transketolase_C"/>
</dbReference>
<dbReference type="Pfam" id="PF02779">
    <property type="entry name" value="Transket_pyr"/>
    <property type="match status" value="1"/>
</dbReference>
<dbReference type="InterPro" id="IPR005475">
    <property type="entry name" value="Transketolase-like_Pyr-bd"/>
</dbReference>
<dbReference type="Gene3D" id="3.40.50.920">
    <property type="match status" value="1"/>
</dbReference>
<comment type="caution">
    <text evidence="2">The sequence shown here is derived from an EMBL/GenBank/DDBJ whole genome shotgun (WGS) entry which is preliminary data.</text>
</comment>